<dbReference type="EMBL" id="LSRF01000009">
    <property type="protein sequence ID" value="KXP13957.1"/>
    <property type="molecule type" value="Genomic_DNA"/>
</dbReference>
<evidence type="ECO:0000313" key="2">
    <source>
        <dbReference type="Proteomes" id="UP000070258"/>
    </source>
</evidence>
<dbReference type="AlphaFoldDB" id="A0A138AU21"/>
<evidence type="ECO:0000313" key="1">
    <source>
        <dbReference type="EMBL" id="KXP13957.1"/>
    </source>
</evidence>
<gene>
    <name evidence="1" type="ORF">AXK60_22945</name>
</gene>
<comment type="caution">
    <text evidence="1">The sequence shown here is derived from an EMBL/GenBank/DDBJ whole genome shotgun (WGS) entry which is preliminary data.</text>
</comment>
<proteinExistence type="predicted"/>
<accession>A0A138AU21</accession>
<name>A0A138AU21_9ACTN</name>
<reference evidence="2" key="1">
    <citation type="submission" date="2016-02" db="EMBL/GenBank/DDBJ databases">
        <authorList>
            <person name="Wen L."/>
            <person name="He K."/>
            <person name="Yang H."/>
        </authorList>
    </citation>
    <scope>NUCLEOTIDE SEQUENCE [LARGE SCALE GENOMIC DNA]</scope>
    <source>
        <strain evidence="2">JCM 15929</strain>
    </source>
</reference>
<sequence>MLTTMTESSDEVRFVSGNERLARILADPDRRARVDAITAEIDLIDQRYRTAAHLLDEAVATTAAEVGAGTTAEVLTALQRHLTAAGVREVGITLTFDDHDATVPWTRIADHPLRDTRD</sequence>
<organism evidence="1 2">
    <name type="scientific">Tsukamurella pseudospumae</name>
    <dbReference type="NCBI Taxonomy" id="239498"/>
    <lineage>
        <taxon>Bacteria</taxon>
        <taxon>Bacillati</taxon>
        <taxon>Actinomycetota</taxon>
        <taxon>Actinomycetes</taxon>
        <taxon>Mycobacteriales</taxon>
        <taxon>Tsukamurellaceae</taxon>
        <taxon>Tsukamurella</taxon>
    </lineage>
</organism>
<protein>
    <submittedName>
        <fullName evidence="1">Uncharacterized protein</fullName>
    </submittedName>
</protein>
<dbReference type="Proteomes" id="UP000070258">
    <property type="component" value="Unassembled WGS sequence"/>
</dbReference>